<evidence type="ECO:0008006" key="2">
    <source>
        <dbReference type="Google" id="ProtNLM"/>
    </source>
</evidence>
<comment type="caution">
    <text evidence="1">The sequence shown here is derived from an EMBL/GenBank/DDBJ whole genome shotgun (WGS) entry which is preliminary data.</text>
</comment>
<protein>
    <recommendedName>
        <fullName evidence="2">Lipoprotein LpqB beta-propeller domain-containing protein</fullName>
    </recommendedName>
</protein>
<proteinExistence type="predicted"/>
<reference evidence="1" key="1">
    <citation type="journal article" date="2015" name="Nature">
        <title>Complex archaea that bridge the gap between prokaryotes and eukaryotes.</title>
        <authorList>
            <person name="Spang A."/>
            <person name="Saw J.H."/>
            <person name="Jorgensen S.L."/>
            <person name="Zaremba-Niedzwiedzka K."/>
            <person name="Martijn J."/>
            <person name="Lind A.E."/>
            <person name="van Eijk R."/>
            <person name="Schleper C."/>
            <person name="Guy L."/>
            <person name="Ettema T.J."/>
        </authorList>
    </citation>
    <scope>NUCLEOTIDE SEQUENCE</scope>
</reference>
<gene>
    <name evidence="1" type="ORF">LCGC14_2563350</name>
</gene>
<evidence type="ECO:0000313" key="1">
    <source>
        <dbReference type="EMBL" id="KKL09688.1"/>
    </source>
</evidence>
<dbReference type="Gene3D" id="2.120.10.30">
    <property type="entry name" value="TolB, C-terminal domain"/>
    <property type="match status" value="1"/>
</dbReference>
<dbReference type="SUPFAM" id="SSF75011">
    <property type="entry name" value="3-carboxy-cis,cis-mucoante lactonizing enzyme"/>
    <property type="match status" value="1"/>
</dbReference>
<dbReference type="InterPro" id="IPR011042">
    <property type="entry name" value="6-blade_b-propeller_TolB-like"/>
</dbReference>
<organism evidence="1">
    <name type="scientific">marine sediment metagenome</name>
    <dbReference type="NCBI Taxonomy" id="412755"/>
    <lineage>
        <taxon>unclassified sequences</taxon>
        <taxon>metagenomes</taxon>
        <taxon>ecological metagenomes</taxon>
    </lineage>
</organism>
<name>A0A0F9DC84_9ZZZZ</name>
<sequence>REIIAADADREPDSIVYAAGRELCRLANPIIDESSGLACSRSRPGVFWTHNDSGSEAQIFAFDATGKDLGTSTLADTQAYDWEDIASFSRDGKHYLLLGDTGNNGLGAAVHMLYLVEEPPIHPIRGSTAGQIPIVQTIHFSYQDDHRNCEALAVDPTGNTILFVTKERATRCYVYTMPWPKNDPEKVSVAKKIATLEIPSATAMDVSPDGRRAVVLTYGHAYEFTRGPDEDWAAAFSRRPRMLAMPRREQGESICYGVDGKTLYLTSEGRPTPLWQVPVKEP</sequence>
<accession>A0A0F9DC84</accession>
<dbReference type="AlphaFoldDB" id="A0A0F9DC84"/>
<feature type="non-terminal residue" evidence="1">
    <location>
        <position position="1"/>
    </location>
</feature>
<dbReference type="EMBL" id="LAZR01042369">
    <property type="protein sequence ID" value="KKL09688.1"/>
    <property type="molecule type" value="Genomic_DNA"/>
</dbReference>